<keyword evidence="6" id="KW-1185">Reference proteome</keyword>
<evidence type="ECO:0000313" key="6">
    <source>
        <dbReference type="Proteomes" id="UP000277579"/>
    </source>
</evidence>
<reference evidence="5 6" key="1">
    <citation type="submission" date="2018-10" db="EMBL/GenBank/DDBJ databases">
        <title>Genomic Encyclopedia of Archaeal and Bacterial Type Strains, Phase II (KMG-II): from individual species to whole genera.</title>
        <authorList>
            <person name="Goeker M."/>
        </authorList>
    </citation>
    <scope>NUCLEOTIDE SEQUENCE [LARGE SCALE GENOMIC DNA]</scope>
    <source>
        <strain evidence="5 6">DSM 29537</strain>
    </source>
</reference>
<dbReference type="RefSeq" id="WP_121376743.1">
    <property type="nucleotide sequence ID" value="NZ_RBLC01000003.1"/>
</dbReference>
<name>A0A495M734_9FLAO</name>
<protein>
    <submittedName>
        <fullName evidence="5">DNA-binding HxlR family transcriptional regulator</fullName>
    </submittedName>
</protein>
<organism evidence="5 6">
    <name type="scientific">Flavobacterium endophyticum</name>
    <dbReference type="NCBI Taxonomy" id="1540163"/>
    <lineage>
        <taxon>Bacteria</taxon>
        <taxon>Pseudomonadati</taxon>
        <taxon>Bacteroidota</taxon>
        <taxon>Flavobacteriia</taxon>
        <taxon>Flavobacteriales</taxon>
        <taxon>Flavobacteriaceae</taxon>
        <taxon>Flavobacterium</taxon>
    </lineage>
</organism>
<dbReference type="PANTHER" id="PTHR33204">
    <property type="entry name" value="TRANSCRIPTIONAL REGULATOR, MARR FAMILY"/>
    <property type="match status" value="1"/>
</dbReference>
<keyword evidence="3" id="KW-0804">Transcription</keyword>
<dbReference type="InterPro" id="IPR036388">
    <property type="entry name" value="WH-like_DNA-bd_sf"/>
</dbReference>
<dbReference type="GO" id="GO:0003677">
    <property type="term" value="F:DNA binding"/>
    <property type="evidence" value="ECO:0007669"/>
    <property type="project" value="UniProtKB-KW"/>
</dbReference>
<dbReference type="Gene3D" id="1.10.10.10">
    <property type="entry name" value="Winged helix-like DNA-binding domain superfamily/Winged helix DNA-binding domain"/>
    <property type="match status" value="1"/>
</dbReference>
<keyword evidence="2 5" id="KW-0238">DNA-binding</keyword>
<dbReference type="Proteomes" id="UP000277579">
    <property type="component" value="Unassembled WGS sequence"/>
</dbReference>
<evidence type="ECO:0000256" key="1">
    <source>
        <dbReference type="ARBA" id="ARBA00023015"/>
    </source>
</evidence>
<accession>A0A495M734</accession>
<dbReference type="OrthoDB" id="8231503at2"/>
<dbReference type="SUPFAM" id="SSF46785">
    <property type="entry name" value="Winged helix' DNA-binding domain"/>
    <property type="match status" value="1"/>
</dbReference>
<dbReference type="AlphaFoldDB" id="A0A495M734"/>
<evidence type="ECO:0000256" key="3">
    <source>
        <dbReference type="ARBA" id="ARBA00023163"/>
    </source>
</evidence>
<keyword evidence="1" id="KW-0805">Transcription regulation</keyword>
<comment type="caution">
    <text evidence="5">The sequence shown here is derived from an EMBL/GenBank/DDBJ whole genome shotgun (WGS) entry which is preliminary data.</text>
</comment>
<sequence>MSQKNLTTEKLLNTIEICPAQGLLRMLSGKWKPEIFYLAIESDLRFNSLLRMIEGSNKQSLAVALKELVEAELLEKVVVKQKPLHIEYFLTERGKSLIPVFRQLERIAVER</sequence>
<evidence type="ECO:0000256" key="2">
    <source>
        <dbReference type="ARBA" id="ARBA00023125"/>
    </source>
</evidence>
<gene>
    <name evidence="5" type="ORF">CLV94_2436</name>
</gene>
<dbReference type="InterPro" id="IPR002577">
    <property type="entry name" value="HTH_HxlR"/>
</dbReference>
<dbReference type="Pfam" id="PF01638">
    <property type="entry name" value="HxlR"/>
    <property type="match status" value="1"/>
</dbReference>
<proteinExistence type="predicted"/>
<dbReference type="PROSITE" id="PS51118">
    <property type="entry name" value="HTH_HXLR"/>
    <property type="match status" value="1"/>
</dbReference>
<dbReference type="InterPro" id="IPR036390">
    <property type="entry name" value="WH_DNA-bd_sf"/>
</dbReference>
<evidence type="ECO:0000313" key="5">
    <source>
        <dbReference type="EMBL" id="RKS21801.1"/>
    </source>
</evidence>
<feature type="domain" description="HTH hxlR-type" evidence="4">
    <location>
        <begin position="18"/>
        <end position="111"/>
    </location>
</feature>
<dbReference type="EMBL" id="RBLC01000003">
    <property type="protein sequence ID" value="RKS21801.1"/>
    <property type="molecule type" value="Genomic_DNA"/>
</dbReference>
<evidence type="ECO:0000259" key="4">
    <source>
        <dbReference type="PROSITE" id="PS51118"/>
    </source>
</evidence>